<feature type="non-terminal residue" evidence="2">
    <location>
        <position position="97"/>
    </location>
</feature>
<keyword evidence="1" id="KW-1133">Transmembrane helix</keyword>
<feature type="non-terminal residue" evidence="2">
    <location>
        <position position="1"/>
    </location>
</feature>
<protein>
    <submittedName>
        <fullName evidence="2">Uncharacterized protein</fullName>
    </submittedName>
</protein>
<dbReference type="Proteomes" id="UP000297245">
    <property type="component" value="Unassembled WGS sequence"/>
</dbReference>
<keyword evidence="3" id="KW-1185">Reference proteome</keyword>
<keyword evidence="1" id="KW-0812">Transmembrane</keyword>
<proteinExistence type="predicted"/>
<evidence type="ECO:0000256" key="1">
    <source>
        <dbReference type="SAM" id="Phobius"/>
    </source>
</evidence>
<evidence type="ECO:0000313" key="3">
    <source>
        <dbReference type="Proteomes" id="UP000297245"/>
    </source>
</evidence>
<reference evidence="2 3" key="1">
    <citation type="journal article" date="2019" name="Nat. Ecol. Evol.">
        <title>Megaphylogeny resolves global patterns of mushroom evolution.</title>
        <authorList>
            <person name="Varga T."/>
            <person name="Krizsan K."/>
            <person name="Foldi C."/>
            <person name="Dima B."/>
            <person name="Sanchez-Garcia M."/>
            <person name="Sanchez-Ramirez S."/>
            <person name="Szollosi G.J."/>
            <person name="Szarkandi J.G."/>
            <person name="Papp V."/>
            <person name="Albert L."/>
            <person name="Andreopoulos W."/>
            <person name="Angelini C."/>
            <person name="Antonin V."/>
            <person name="Barry K.W."/>
            <person name="Bougher N.L."/>
            <person name="Buchanan P."/>
            <person name="Buyck B."/>
            <person name="Bense V."/>
            <person name="Catcheside P."/>
            <person name="Chovatia M."/>
            <person name="Cooper J."/>
            <person name="Damon W."/>
            <person name="Desjardin D."/>
            <person name="Finy P."/>
            <person name="Geml J."/>
            <person name="Haridas S."/>
            <person name="Hughes K."/>
            <person name="Justo A."/>
            <person name="Karasinski D."/>
            <person name="Kautmanova I."/>
            <person name="Kiss B."/>
            <person name="Kocsube S."/>
            <person name="Kotiranta H."/>
            <person name="LaButti K.M."/>
            <person name="Lechner B.E."/>
            <person name="Liimatainen K."/>
            <person name="Lipzen A."/>
            <person name="Lukacs Z."/>
            <person name="Mihaltcheva S."/>
            <person name="Morgado L.N."/>
            <person name="Niskanen T."/>
            <person name="Noordeloos M.E."/>
            <person name="Ohm R.A."/>
            <person name="Ortiz-Santana B."/>
            <person name="Ovrebo C."/>
            <person name="Racz N."/>
            <person name="Riley R."/>
            <person name="Savchenko A."/>
            <person name="Shiryaev A."/>
            <person name="Soop K."/>
            <person name="Spirin V."/>
            <person name="Szebenyi C."/>
            <person name="Tomsovsky M."/>
            <person name="Tulloss R.E."/>
            <person name="Uehling J."/>
            <person name="Grigoriev I.V."/>
            <person name="Vagvolgyi C."/>
            <person name="Papp T."/>
            <person name="Martin F.M."/>
            <person name="Miettinen O."/>
            <person name="Hibbett D.S."/>
            <person name="Nagy L.G."/>
        </authorList>
    </citation>
    <scope>NUCLEOTIDE SEQUENCE [LARGE SCALE GENOMIC DNA]</scope>
    <source>
        <strain evidence="2 3">CBS 962.96</strain>
    </source>
</reference>
<keyword evidence="1" id="KW-0472">Membrane</keyword>
<evidence type="ECO:0000313" key="2">
    <source>
        <dbReference type="EMBL" id="THV02286.1"/>
    </source>
</evidence>
<organism evidence="2 3">
    <name type="scientific">Dendrothele bispora (strain CBS 962.96)</name>
    <dbReference type="NCBI Taxonomy" id="1314807"/>
    <lineage>
        <taxon>Eukaryota</taxon>
        <taxon>Fungi</taxon>
        <taxon>Dikarya</taxon>
        <taxon>Basidiomycota</taxon>
        <taxon>Agaricomycotina</taxon>
        <taxon>Agaricomycetes</taxon>
        <taxon>Agaricomycetidae</taxon>
        <taxon>Agaricales</taxon>
        <taxon>Agaricales incertae sedis</taxon>
        <taxon>Dendrothele</taxon>
    </lineage>
</organism>
<accession>A0A4V4HHD1</accession>
<dbReference type="AlphaFoldDB" id="A0A4V4HHD1"/>
<feature type="transmembrane region" description="Helical" evidence="1">
    <location>
        <begin position="74"/>
        <end position="96"/>
    </location>
</feature>
<dbReference type="EMBL" id="ML179078">
    <property type="protein sequence ID" value="THV02286.1"/>
    <property type="molecule type" value="Genomic_DNA"/>
</dbReference>
<name>A0A4V4HHD1_DENBC</name>
<dbReference type="OrthoDB" id="2640035at2759"/>
<sequence>AGLLLAMTATFISTAPPRPDIFNYTARGPYLCIWLSIGVSFGGLIVSSVTIWILSKSTAKWFTEIMMKTRSRVFMTQILMAYPFLAIMTGTIAGAIG</sequence>
<feature type="transmembrane region" description="Helical" evidence="1">
    <location>
        <begin position="33"/>
        <end position="54"/>
    </location>
</feature>
<gene>
    <name evidence="2" type="ORF">K435DRAFT_591452</name>
</gene>